<dbReference type="Gene3D" id="2.130.10.10">
    <property type="entry name" value="YVTN repeat-like/Quinoprotein amine dehydrogenase"/>
    <property type="match status" value="2"/>
</dbReference>
<protein>
    <recommendedName>
        <fullName evidence="2">Pyrrolo-quinoline quinone repeat domain-containing protein</fullName>
    </recommendedName>
</protein>
<reference evidence="3 4" key="1">
    <citation type="submission" date="2018-01" db="EMBL/GenBank/DDBJ databases">
        <title>The whole genome sequencing and assembly of Fervidobacterium changbaicum CBS-1 strain.</title>
        <authorList>
            <person name="Kim J.-Y."/>
            <person name="Park M.-K."/>
            <person name="Yi H."/>
            <person name="Bahn Y.-S."/>
            <person name="Kim J.F."/>
            <person name="Lee D.-W."/>
        </authorList>
    </citation>
    <scope>NUCLEOTIDE SEQUENCE [LARGE SCALE GENOMIC DNA]</scope>
    <source>
        <strain evidence="3 4">CBS-1</strain>
    </source>
</reference>
<feature type="transmembrane region" description="Helical" evidence="1">
    <location>
        <begin position="51"/>
        <end position="69"/>
    </location>
</feature>
<keyword evidence="1" id="KW-0472">Membrane</keyword>
<dbReference type="Proteomes" id="UP000288947">
    <property type="component" value="Chromosome"/>
</dbReference>
<dbReference type="InterPro" id="IPR015943">
    <property type="entry name" value="WD40/YVTN_repeat-like_dom_sf"/>
</dbReference>
<dbReference type="Pfam" id="PF13360">
    <property type="entry name" value="PQQ_2"/>
    <property type="match status" value="1"/>
</dbReference>
<name>A0ABX5QS64_9BACT</name>
<evidence type="ECO:0000256" key="1">
    <source>
        <dbReference type="SAM" id="Phobius"/>
    </source>
</evidence>
<proteinExistence type="predicted"/>
<keyword evidence="1" id="KW-0812">Transmembrane</keyword>
<feature type="domain" description="Pyrrolo-quinoline quinone repeat" evidence="2">
    <location>
        <begin position="349"/>
        <end position="476"/>
    </location>
</feature>
<evidence type="ECO:0000259" key="2">
    <source>
        <dbReference type="Pfam" id="PF13360"/>
    </source>
</evidence>
<dbReference type="SUPFAM" id="SSF50998">
    <property type="entry name" value="Quinoprotein alcohol dehydrogenase-like"/>
    <property type="match status" value="1"/>
</dbReference>
<dbReference type="RefSeq" id="WP_090221672.1">
    <property type="nucleotide sequence ID" value="NZ_CP026721.1"/>
</dbReference>
<dbReference type="InterPro" id="IPR011047">
    <property type="entry name" value="Quinoprotein_ADH-like_sf"/>
</dbReference>
<keyword evidence="1" id="KW-1133">Transmembrane helix</keyword>
<sequence>MARMKKKEDEERILNDVAKREERVRTFAQLVSFAQILIVASAFLSRKDIKYVFSFGPLFFLIPGIINILRVKGYRILGVSYFLSSLILLYTAMNVVVPASTIYYILTFANYIFLYKATKQKVFNNLWKLVLLFALADIIFIGLKLLHLVLLLLLLHQMIHLYALLNMRYVDILYTKPDKIKKKYSNAKGVDIPVDFETRTPKQIFRTLGGIYFSPVITSDEFVCFTSADGSLYSFASNGELKWKVDAGSEDFSDPLLDSKENIFIVSSSGMLIKLSAKGEEIFRIRIKRGISCMPVIFNDMIYLFNTAGVLYEISTDGERQRTVFNLNEFIDLSPIITEDSIYVLLPPGELYRFSMDGEKIWKTDMGTVTTAPVISEDGIIYVGSNDKFIYAINSEDGSVIWAFETDSELTVSPVVSEDGRVYFGSGKKFYCLDKEKNIRWEFSMSSDISSSPVISEGYIYFGCKNGDFYSLRTDGTVD</sequence>
<evidence type="ECO:0000313" key="3">
    <source>
        <dbReference type="EMBL" id="QAV33336.1"/>
    </source>
</evidence>
<dbReference type="PANTHER" id="PTHR34512">
    <property type="entry name" value="CELL SURFACE PROTEIN"/>
    <property type="match status" value="1"/>
</dbReference>
<dbReference type="InterPro" id="IPR018391">
    <property type="entry name" value="PQQ_b-propeller_rpt"/>
</dbReference>
<gene>
    <name evidence="3" type="ORF">CBS1_06130</name>
</gene>
<dbReference type="EMBL" id="CP026721">
    <property type="protein sequence ID" value="QAV33336.1"/>
    <property type="molecule type" value="Genomic_DNA"/>
</dbReference>
<dbReference type="PANTHER" id="PTHR34512:SF30">
    <property type="entry name" value="OUTER MEMBRANE PROTEIN ASSEMBLY FACTOR BAMB"/>
    <property type="match status" value="1"/>
</dbReference>
<feature type="transmembrane region" description="Helical" evidence="1">
    <location>
        <begin position="81"/>
        <end position="106"/>
    </location>
</feature>
<evidence type="ECO:0000313" key="4">
    <source>
        <dbReference type="Proteomes" id="UP000288947"/>
    </source>
</evidence>
<organism evidence="3 4">
    <name type="scientific">Fervidobacterium changbaicum</name>
    <dbReference type="NCBI Taxonomy" id="310769"/>
    <lineage>
        <taxon>Bacteria</taxon>
        <taxon>Thermotogati</taxon>
        <taxon>Thermotogota</taxon>
        <taxon>Thermotogae</taxon>
        <taxon>Thermotogales</taxon>
        <taxon>Fervidobacteriaceae</taxon>
        <taxon>Fervidobacterium</taxon>
    </lineage>
</organism>
<dbReference type="InterPro" id="IPR002372">
    <property type="entry name" value="PQQ_rpt_dom"/>
</dbReference>
<keyword evidence="4" id="KW-1185">Reference proteome</keyword>
<dbReference type="SMART" id="SM00564">
    <property type="entry name" value="PQQ"/>
    <property type="match status" value="6"/>
</dbReference>
<feature type="transmembrane region" description="Helical" evidence="1">
    <location>
        <begin position="126"/>
        <end position="155"/>
    </location>
</feature>
<accession>A0ABX5QS64</accession>